<dbReference type="FunFam" id="1.10.1040.10:FF:000017">
    <property type="entry name" value="2-dehydropantoate 2-reductase"/>
    <property type="match status" value="1"/>
</dbReference>
<evidence type="ECO:0000259" key="3">
    <source>
        <dbReference type="Pfam" id="PF08546"/>
    </source>
</evidence>
<feature type="compositionally biased region" description="Acidic residues" evidence="1">
    <location>
        <begin position="515"/>
        <end position="525"/>
    </location>
</feature>
<evidence type="ECO:0000313" key="4">
    <source>
        <dbReference type="EMBL" id="OIW31010.1"/>
    </source>
</evidence>
<feature type="compositionally biased region" description="Low complexity" evidence="1">
    <location>
        <begin position="568"/>
        <end position="586"/>
    </location>
</feature>
<organism evidence="4 5">
    <name type="scientific">Coniochaeta ligniaria NRRL 30616</name>
    <dbReference type="NCBI Taxonomy" id="1408157"/>
    <lineage>
        <taxon>Eukaryota</taxon>
        <taxon>Fungi</taxon>
        <taxon>Dikarya</taxon>
        <taxon>Ascomycota</taxon>
        <taxon>Pezizomycotina</taxon>
        <taxon>Sordariomycetes</taxon>
        <taxon>Sordariomycetidae</taxon>
        <taxon>Coniochaetales</taxon>
        <taxon>Coniochaetaceae</taxon>
        <taxon>Coniochaeta</taxon>
    </lineage>
</organism>
<feature type="domain" description="Ketopantoate reductase N-terminal" evidence="2">
    <location>
        <begin position="15"/>
        <end position="171"/>
    </location>
</feature>
<dbReference type="PANTHER" id="PTHR21708:SF25">
    <property type="entry name" value="PROTEIN PAM1-RELATED"/>
    <property type="match status" value="1"/>
</dbReference>
<name>A0A1J7JTF4_9PEZI</name>
<dbReference type="AlphaFoldDB" id="A0A1J7JTF4"/>
<keyword evidence="5" id="KW-1185">Reference proteome</keyword>
<dbReference type="SUPFAM" id="SSF48179">
    <property type="entry name" value="6-phosphogluconate dehydrogenase C-terminal domain-like"/>
    <property type="match status" value="1"/>
</dbReference>
<dbReference type="PANTHER" id="PTHR21708">
    <property type="entry name" value="PROBABLE 2-DEHYDROPANTOATE 2-REDUCTASE"/>
    <property type="match status" value="1"/>
</dbReference>
<accession>A0A1J7JTF4</accession>
<feature type="compositionally biased region" description="Low complexity" evidence="1">
    <location>
        <begin position="745"/>
        <end position="754"/>
    </location>
</feature>
<dbReference type="Gene3D" id="1.10.1040.10">
    <property type="entry name" value="N-(1-d-carboxylethyl)-l-norvaline Dehydrogenase, domain 2"/>
    <property type="match status" value="1"/>
</dbReference>
<dbReference type="Gene3D" id="3.40.50.720">
    <property type="entry name" value="NAD(P)-binding Rossmann-like Domain"/>
    <property type="match status" value="1"/>
</dbReference>
<dbReference type="InParanoid" id="A0A1J7JTF4"/>
<dbReference type="GO" id="GO:0005737">
    <property type="term" value="C:cytoplasm"/>
    <property type="evidence" value="ECO:0007669"/>
    <property type="project" value="TreeGrafter"/>
</dbReference>
<protein>
    <submittedName>
        <fullName evidence="4">ApbA-domain-containing protein</fullName>
    </submittedName>
</protein>
<feature type="compositionally biased region" description="Low complexity" evidence="1">
    <location>
        <begin position="384"/>
        <end position="419"/>
    </location>
</feature>
<dbReference type="InterPro" id="IPR008927">
    <property type="entry name" value="6-PGluconate_DH-like_C_sf"/>
</dbReference>
<evidence type="ECO:0000256" key="1">
    <source>
        <dbReference type="SAM" id="MobiDB-lite"/>
    </source>
</evidence>
<feature type="domain" description="Ketopantoate reductase C-terminal" evidence="3">
    <location>
        <begin position="204"/>
        <end position="326"/>
    </location>
</feature>
<dbReference type="EMBL" id="KV875096">
    <property type="protein sequence ID" value="OIW31010.1"/>
    <property type="molecule type" value="Genomic_DNA"/>
</dbReference>
<feature type="region of interest" description="Disordered" evidence="1">
    <location>
        <begin position="336"/>
        <end position="439"/>
    </location>
</feature>
<dbReference type="Pfam" id="PF02558">
    <property type="entry name" value="ApbA"/>
    <property type="match status" value="1"/>
</dbReference>
<feature type="compositionally biased region" description="Basic and acidic residues" evidence="1">
    <location>
        <begin position="478"/>
        <end position="490"/>
    </location>
</feature>
<dbReference type="FunFam" id="3.40.50.720:FF:000424">
    <property type="entry name" value="Meiotically up-regulated gene 72 protein"/>
    <property type="match status" value="1"/>
</dbReference>
<dbReference type="OrthoDB" id="5302359at2759"/>
<dbReference type="Pfam" id="PF08546">
    <property type="entry name" value="ApbA_C"/>
    <property type="match status" value="1"/>
</dbReference>
<sequence>MAVDMEDYELMMNVCSVGGNAVSAFLSWRLQATNACDVTLVWKNGFEHVSQYGISFKSNVFGNERFKPRHVVRSPEDAATLKEGPYDYVILCVKALPDIYDLASVIDSVVTPQHTCILINTTNSLGVESAIEERFPTNVVLSLVCGAEIAQLGGSEFEHKGSTEVWVGPANKNAEIPPSIQEDMAQALAMTLSTGQVDCKVSNNIRQQQYERVIGPIAFYPACVIFETPSIPALLEKVGVLPLVSDVIDELLALATSQGCKFPGGFKQKTIEEMSRSTVECVMYQDYIAKRPMEVETYLGSPMKLAQLTGVKLPRTETLYAILHHLNLTNLQRPRIEAPTLPPPSPNAATSPLPRTSSQPMPMRHMPNGMGTPNGMQPPRQRPRGASGMGAPPPGMRRGPPSMSGGPPNGYGRPPMNGAPNGGPGSRVQSRRGSMEGGDLDEFSHLVVYDDIPEGGPAEYAGPPAALALKERELALRQRELQLREQEMRMRGGGRGPPPGPRRGQAPPSRSGPMFDDEDDEEDYFDPGSAPPVAMIDPDNFDMMSVTSRKNRKVPSQQQIRKNPEYDGPPSRGGRFRPSFSRNRSSQIVNSVPGLHDNILDDPLLSSTSNRYGAVDRGTMHAHAESRTNSLTSARLDELQYNQGPPSGMMNGAFPRRSSQSPGNPYAPSIRGGVNGANGRPSPPNGYPSQQMNGGRPSPPNGVRQPVPRYPPGHGNAVAPQQVEQHAGVSALQPPNAKVVRSLTGSASASAGSGDSLHLDSEPSAHSSQSSLGPRPSIGVR</sequence>
<gene>
    <name evidence="4" type="ORF">CONLIGDRAFT_296586</name>
</gene>
<feature type="region of interest" description="Disordered" evidence="1">
    <location>
        <begin position="640"/>
        <end position="781"/>
    </location>
</feature>
<evidence type="ECO:0000259" key="2">
    <source>
        <dbReference type="Pfam" id="PF02558"/>
    </source>
</evidence>
<feature type="compositionally biased region" description="Polar residues" evidence="1">
    <location>
        <begin position="347"/>
        <end position="360"/>
    </location>
</feature>
<feature type="compositionally biased region" description="Low complexity" evidence="1">
    <location>
        <begin position="502"/>
        <end position="513"/>
    </location>
</feature>
<dbReference type="InterPro" id="IPR013332">
    <property type="entry name" value="KPR_N"/>
</dbReference>
<proteinExistence type="predicted"/>
<reference evidence="4 5" key="1">
    <citation type="submission" date="2016-10" db="EMBL/GenBank/DDBJ databases">
        <title>Draft genome sequence of Coniochaeta ligniaria NRRL30616, a lignocellulolytic fungus for bioabatement of inhibitors in plant biomass hydrolysates.</title>
        <authorList>
            <consortium name="DOE Joint Genome Institute"/>
            <person name="Jimenez D.J."/>
            <person name="Hector R.E."/>
            <person name="Riley R."/>
            <person name="Sun H."/>
            <person name="Grigoriev I.V."/>
            <person name="Van Elsas J.D."/>
            <person name="Nichols N.N."/>
        </authorList>
    </citation>
    <scope>NUCLEOTIDE SEQUENCE [LARGE SCALE GENOMIC DNA]</scope>
    <source>
        <strain evidence="4 5">NRRL 30616</strain>
    </source>
</reference>
<dbReference type="Proteomes" id="UP000182658">
    <property type="component" value="Unassembled WGS sequence"/>
</dbReference>
<feature type="region of interest" description="Disordered" evidence="1">
    <location>
        <begin position="478"/>
        <end position="604"/>
    </location>
</feature>
<dbReference type="InterPro" id="IPR013752">
    <property type="entry name" value="KPA_reductase"/>
</dbReference>
<dbReference type="InterPro" id="IPR051402">
    <property type="entry name" value="KPR-Related"/>
</dbReference>
<evidence type="ECO:0000313" key="5">
    <source>
        <dbReference type="Proteomes" id="UP000182658"/>
    </source>
</evidence>
<dbReference type="InterPro" id="IPR013328">
    <property type="entry name" value="6PGD_dom2"/>
</dbReference>
<dbReference type="STRING" id="1408157.A0A1J7JTF4"/>